<proteinExistence type="predicted"/>
<evidence type="ECO:0000313" key="3">
    <source>
        <dbReference type="EMBL" id="KER23823.1"/>
    </source>
</evidence>
<dbReference type="OrthoDB" id="6228237at2759"/>
<name>A0A074Z9N0_OPIVI</name>
<dbReference type="GeneID" id="20328723"/>
<feature type="region of interest" description="Disordered" evidence="1">
    <location>
        <begin position="184"/>
        <end position="224"/>
    </location>
</feature>
<organism evidence="3 4">
    <name type="scientific">Opisthorchis viverrini</name>
    <name type="common">Southeast Asian liver fluke</name>
    <dbReference type="NCBI Taxonomy" id="6198"/>
    <lineage>
        <taxon>Eukaryota</taxon>
        <taxon>Metazoa</taxon>
        <taxon>Spiralia</taxon>
        <taxon>Lophotrochozoa</taxon>
        <taxon>Platyhelminthes</taxon>
        <taxon>Trematoda</taxon>
        <taxon>Digenea</taxon>
        <taxon>Opisthorchiida</taxon>
        <taxon>Opisthorchiata</taxon>
        <taxon>Opisthorchiidae</taxon>
        <taxon>Opisthorchis</taxon>
    </lineage>
</organism>
<feature type="compositionally biased region" description="Low complexity" evidence="1">
    <location>
        <begin position="15"/>
        <end position="27"/>
    </location>
</feature>
<dbReference type="EMBL" id="KL596833">
    <property type="protein sequence ID" value="KER23823.1"/>
    <property type="molecule type" value="Genomic_DNA"/>
</dbReference>
<sequence>MSRESSAKRNSGLQSNRSSRNSTNLNGSAKDKQAVFFRCKVCTVARSQRKSSDALDENIVGKLLSSQMERRHSHGAELKCLEDRLNFKKNKLISKGPFRNWVLYSDIEHYFVFPQHPKMFMLAIRSDIPGKSYFETYKCKTEEETNRLCEFVCRACQDPSKKLCTQNTGMRPYSTLSEVSVHSTSVSQPNLWTSEEADDEKLDGERGSTNSVKSNQRSCSESPIPNPVVQNMVEQHPEFGSPTEEPVFNEHMKQAPSVYKTPLDEEQDEETDKTTYFNYHPIYGAVLNEDGPIYMYMRRFVSESCLVSEN</sequence>
<feature type="compositionally biased region" description="Polar residues" evidence="1">
    <location>
        <begin position="207"/>
        <end position="224"/>
    </location>
</feature>
<evidence type="ECO:0000313" key="4">
    <source>
        <dbReference type="Proteomes" id="UP000054324"/>
    </source>
</evidence>
<dbReference type="KEGG" id="ovi:T265_14557"/>
<evidence type="ECO:0000256" key="1">
    <source>
        <dbReference type="SAM" id="MobiDB-lite"/>
    </source>
</evidence>
<dbReference type="Proteomes" id="UP000054324">
    <property type="component" value="Unassembled WGS sequence"/>
</dbReference>
<dbReference type="AlphaFoldDB" id="A0A074Z9N0"/>
<feature type="region of interest" description="Disordered" evidence="1">
    <location>
        <begin position="1"/>
        <end position="27"/>
    </location>
</feature>
<reference evidence="3 4" key="1">
    <citation type="submission" date="2013-11" db="EMBL/GenBank/DDBJ databases">
        <title>Opisthorchis viverrini - life in the bile duct.</title>
        <authorList>
            <person name="Young N.D."/>
            <person name="Nagarajan N."/>
            <person name="Lin S.J."/>
            <person name="Korhonen P.K."/>
            <person name="Jex A.R."/>
            <person name="Hall R.S."/>
            <person name="Safavi-Hemami H."/>
            <person name="Kaewkong W."/>
            <person name="Bertrand D."/>
            <person name="Gao S."/>
            <person name="Seet Q."/>
            <person name="Wongkham S."/>
            <person name="Teh B.T."/>
            <person name="Wongkham C."/>
            <person name="Intapan P.M."/>
            <person name="Maleewong W."/>
            <person name="Yang X."/>
            <person name="Hu M."/>
            <person name="Wang Z."/>
            <person name="Hofmann A."/>
            <person name="Sternberg P.W."/>
            <person name="Tan P."/>
            <person name="Wang J."/>
            <person name="Gasser R.B."/>
        </authorList>
    </citation>
    <scope>NUCLEOTIDE SEQUENCE [LARGE SCALE GENOMIC DNA]</scope>
</reference>
<dbReference type="Pfam" id="PF25356">
    <property type="entry name" value="PH_trem"/>
    <property type="match status" value="1"/>
</dbReference>
<gene>
    <name evidence="3" type="ORF">T265_14557</name>
</gene>
<feature type="domain" description="Trematode PH-like" evidence="2">
    <location>
        <begin position="32"/>
        <end position="161"/>
    </location>
</feature>
<dbReference type="InterPro" id="IPR057376">
    <property type="entry name" value="PH_trem"/>
</dbReference>
<protein>
    <recommendedName>
        <fullName evidence="2">Trematode PH-like domain-containing protein</fullName>
    </recommendedName>
</protein>
<feature type="compositionally biased region" description="Polar residues" evidence="1">
    <location>
        <begin position="184"/>
        <end position="193"/>
    </location>
</feature>
<accession>A0A074Z9N0</accession>
<dbReference type="RefSeq" id="XP_009172436.1">
    <property type="nucleotide sequence ID" value="XM_009174172.1"/>
</dbReference>
<dbReference type="CTD" id="20328723"/>
<keyword evidence="4" id="KW-1185">Reference proteome</keyword>
<evidence type="ECO:0000259" key="2">
    <source>
        <dbReference type="Pfam" id="PF25356"/>
    </source>
</evidence>